<evidence type="ECO:0000259" key="1">
    <source>
        <dbReference type="Pfam" id="PF10686"/>
    </source>
</evidence>
<accession>A0A3G3BVU3</accession>
<evidence type="ECO:0000313" key="3">
    <source>
        <dbReference type="Proteomes" id="UP000274199"/>
    </source>
</evidence>
<dbReference type="EMBL" id="MH884508">
    <property type="protein sequence ID" value="AYP68354.1"/>
    <property type="molecule type" value="Genomic_DNA"/>
</dbReference>
<sequence length="119" mass="13589">MFKIIVAGTRDFNNYDLLKRNLIHLLQNKNLDEVEIVSGGARGADKLGERFAKEHNCGLKIFPADWEKYGKSAGYRRNAEMANYADACVCFWDRKSRGTRHMIDLANKKGIKLRVVITV</sequence>
<protein>
    <recommendedName>
        <fullName evidence="1">YspA cpYpsA-related SLOG domain-containing protein</fullName>
    </recommendedName>
</protein>
<feature type="domain" description="YspA cpYpsA-related SLOG" evidence="1">
    <location>
        <begin position="3"/>
        <end position="69"/>
    </location>
</feature>
<dbReference type="Pfam" id="PF10686">
    <property type="entry name" value="YAcAr"/>
    <property type="match status" value="1"/>
</dbReference>
<gene>
    <name evidence="2" type="ORF">vBBcoS136_00240</name>
</gene>
<proteinExistence type="predicted"/>
<organism evidence="2 3">
    <name type="scientific">Bacillus phage vB_BcoS-136</name>
    <dbReference type="NCBI Taxonomy" id="2419619"/>
    <lineage>
        <taxon>Viruses</taxon>
        <taxon>Duplodnaviria</taxon>
        <taxon>Heunggongvirae</taxon>
        <taxon>Uroviricota</taxon>
        <taxon>Caudoviricetes</taxon>
        <taxon>Heleneionescovirinae</taxon>
        <taxon>Kenyattavirus</taxon>
        <taxon>Kenyattavirus kv136</taxon>
    </lineage>
</organism>
<dbReference type="Proteomes" id="UP000274199">
    <property type="component" value="Segment"/>
</dbReference>
<reference evidence="2 3" key="1">
    <citation type="submission" date="2018-09" db="EMBL/GenBank/DDBJ databases">
        <title>Comparative Genomic Analysis of Eight Novel Haloalkaliphilic Bacteriophages from Lake Elmenteita, Kenya.</title>
        <authorList>
            <person name="Akhwale J.K."/>
        </authorList>
    </citation>
    <scope>NUCLEOTIDE SEQUENCE [LARGE SCALE GENOMIC DNA]</scope>
</reference>
<dbReference type="SUPFAM" id="SSF102405">
    <property type="entry name" value="MCP/YpsA-like"/>
    <property type="match status" value="1"/>
</dbReference>
<evidence type="ECO:0000313" key="2">
    <source>
        <dbReference type="EMBL" id="AYP68354.1"/>
    </source>
</evidence>
<dbReference type="Gene3D" id="3.40.50.450">
    <property type="match status" value="1"/>
</dbReference>
<dbReference type="InterPro" id="IPR019627">
    <property type="entry name" value="YAcAr"/>
</dbReference>
<name>A0A3G3BVU3_9CAUD</name>
<keyword evidence="3" id="KW-1185">Reference proteome</keyword>